<reference evidence="1 2" key="1">
    <citation type="submission" date="2024-07" db="EMBL/GenBank/DDBJ databases">
        <title>Uliginosibacterium flavum JJ3220;KACC:17644.</title>
        <authorList>
            <person name="Kim M.K."/>
        </authorList>
    </citation>
    <scope>NUCLEOTIDE SEQUENCE [LARGE SCALE GENOMIC DNA]</scope>
    <source>
        <strain evidence="1 2">KACC:17644</strain>
    </source>
</reference>
<keyword evidence="2" id="KW-1185">Reference proteome</keyword>
<dbReference type="Gene3D" id="3.40.50.1820">
    <property type="entry name" value="alpha/beta hydrolase"/>
    <property type="match status" value="1"/>
</dbReference>
<proteinExistence type="predicted"/>
<dbReference type="Pfam" id="PF26363">
    <property type="entry name" value="Phospholipase-like"/>
    <property type="match status" value="1"/>
</dbReference>
<dbReference type="RefSeq" id="WP_354602640.1">
    <property type="nucleotide sequence ID" value="NZ_JBEWZI010000030.1"/>
</dbReference>
<comment type="caution">
    <text evidence="1">The sequence shown here is derived from an EMBL/GenBank/DDBJ whole genome shotgun (WGS) entry which is preliminary data.</text>
</comment>
<organism evidence="1 2">
    <name type="scientific">Uliginosibacterium flavum</name>
    <dbReference type="NCBI Taxonomy" id="1396831"/>
    <lineage>
        <taxon>Bacteria</taxon>
        <taxon>Pseudomonadati</taxon>
        <taxon>Pseudomonadota</taxon>
        <taxon>Betaproteobacteria</taxon>
        <taxon>Rhodocyclales</taxon>
        <taxon>Zoogloeaceae</taxon>
        <taxon>Uliginosibacterium</taxon>
    </lineage>
</organism>
<dbReference type="InterPro" id="IPR029058">
    <property type="entry name" value="AB_hydrolase_fold"/>
</dbReference>
<name>A0ABV2TSS1_9RHOO</name>
<gene>
    <name evidence="1" type="ORF">ABXR19_18505</name>
</gene>
<evidence type="ECO:0000313" key="2">
    <source>
        <dbReference type="Proteomes" id="UP001549691"/>
    </source>
</evidence>
<sequence length="242" mass="26923">MSKQVNTMTPELAGGIAVYAMMAANAYKINPGRIRFSLNKIGWEQVDLNGEPTESAAVEHKLSGLAYNIYEKVDTNKVVFAFRGTDEKNDYLFANFSVPPFNFQYRQARKDMAKYLSKNSNKNVIATGHSLGGGLALSVSVHHGVKAFTFDPSPRVFDGIGNMHEPAERIIVYQAGEILDIARKIWKKDNDVVEKSDVFKCDYPDLFNENSKHRGDLLAKGLLMEGALTNPELSPDLAYIVK</sequence>
<dbReference type="EMBL" id="JBEWZI010000030">
    <property type="protein sequence ID" value="MET7016183.1"/>
    <property type="molecule type" value="Genomic_DNA"/>
</dbReference>
<protein>
    <recommendedName>
        <fullName evidence="3">DUF2974 domain-containing protein</fullName>
    </recommendedName>
</protein>
<evidence type="ECO:0008006" key="3">
    <source>
        <dbReference type="Google" id="ProtNLM"/>
    </source>
</evidence>
<accession>A0ABV2TSS1</accession>
<dbReference type="SUPFAM" id="SSF53474">
    <property type="entry name" value="alpha/beta-Hydrolases"/>
    <property type="match status" value="1"/>
</dbReference>
<dbReference type="Proteomes" id="UP001549691">
    <property type="component" value="Unassembled WGS sequence"/>
</dbReference>
<evidence type="ECO:0000313" key="1">
    <source>
        <dbReference type="EMBL" id="MET7016183.1"/>
    </source>
</evidence>